<gene>
    <name evidence="10" type="ORF">AB4566_12260</name>
</gene>
<dbReference type="InterPro" id="IPR029787">
    <property type="entry name" value="Nucleotide_cyclase"/>
</dbReference>
<dbReference type="EMBL" id="JBFRUW010000042">
    <property type="protein sequence ID" value="MFA0569047.1"/>
    <property type="molecule type" value="Genomic_DNA"/>
</dbReference>
<name>A0ABV4NCQ0_9VIBR</name>
<dbReference type="NCBIfam" id="TIGR00254">
    <property type="entry name" value="GGDEF"/>
    <property type="match status" value="1"/>
</dbReference>
<feature type="domain" description="CHASE" evidence="8">
    <location>
        <begin position="157"/>
        <end position="298"/>
    </location>
</feature>
<dbReference type="InterPro" id="IPR042240">
    <property type="entry name" value="CHASE_sf"/>
</dbReference>
<evidence type="ECO:0000256" key="1">
    <source>
        <dbReference type="ARBA" id="ARBA00004370"/>
    </source>
</evidence>
<dbReference type="InterPro" id="IPR006189">
    <property type="entry name" value="CHASE_dom"/>
</dbReference>
<evidence type="ECO:0000256" key="2">
    <source>
        <dbReference type="ARBA" id="ARBA00012528"/>
    </source>
</evidence>
<keyword evidence="11" id="KW-1185">Reference proteome</keyword>
<dbReference type="GO" id="GO:0052621">
    <property type="term" value="F:diguanylate cyclase activity"/>
    <property type="evidence" value="ECO:0007669"/>
    <property type="project" value="UniProtKB-EC"/>
</dbReference>
<dbReference type="Gene3D" id="3.30.450.350">
    <property type="entry name" value="CHASE domain"/>
    <property type="match status" value="1"/>
</dbReference>
<sequence length="512" mass="57830">MPNSADPITGLKKRTLPLLTFAASIAVTVLCLVFIAINQKESMLSNMDNIAERQVQSLRMFIKNDVAYIGSGANFFSSTERQYWDKFNTFAKRTIQGSKSLIGLQWMEKVSSDQIEAHTQRLKSLHPSYQLFTVPKDGPKTLGYIMGDQPVFIASDIHPRTPENINLLGFYSSRERFQLIIDNILETREANLSDKVRLLQDGLDKHLEKTGMLVYHPVFDSDDKELLGVVIGVVRTTYYFENLLASTLVDLDIFIRVTDLGFDAEDDPILFETEGFAEVSGHQISKVISLPNRDWVVEFRIGSLISNGGYLVLVGMASVGVMISFLLAYIVNLQVREKERLSDMLDKKTEELRFLVEHDSLTELLNRRAFNTKLKGWLKSKPRFSLVGFDIDKFKGINDQFGHPAGDALLKHVSQIIGNQLHSSDYLFRLGGDEFCILTEVYEYDDLYDYLNEILELVSSTPIDYRGESLHCTLSVGAGIYDGETAEQLLQKADSHLYESKMNGRNQVTIAG</sequence>
<feature type="domain" description="GGDEF" evidence="9">
    <location>
        <begin position="382"/>
        <end position="512"/>
    </location>
</feature>
<evidence type="ECO:0000256" key="4">
    <source>
        <dbReference type="ARBA" id="ARBA00022989"/>
    </source>
</evidence>
<keyword evidence="3 7" id="KW-0812">Transmembrane</keyword>
<evidence type="ECO:0000313" key="10">
    <source>
        <dbReference type="EMBL" id="MFA0569047.1"/>
    </source>
</evidence>
<feature type="transmembrane region" description="Helical" evidence="7">
    <location>
        <begin position="16"/>
        <end position="37"/>
    </location>
</feature>
<dbReference type="PROSITE" id="PS50839">
    <property type="entry name" value="CHASE"/>
    <property type="match status" value="1"/>
</dbReference>
<dbReference type="EC" id="2.7.7.65" evidence="2"/>
<reference evidence="10 11" key="1">
    <citation type="journal article" date="2024" name="ISME J.">
        <title>Tailless and filamentous prophages are predominant in marine Vibrio.</title>
        <authorList>
            <person name="Steensen K."/>
            <person name="Seneca J."/>
            <person name="Bartlau N."/>
            <person name="Yu X.A."/>
            <person name="Hussain F.A."/>
            <person name="Polz M.F."/>
        </authorList>
    </citation>
    <scope>NUCLEOTIDE SEQUENCE [LARGE SCALE GENOMIC DNA]</scope>
    <source>
        <strain evidence="10 11">10N.222.51.A1</strain>
    </source>
</reference>
<keyword evidence="10" id="KW-0808">Transferase</keyword>
<comment type="catalytic activity">
    <reaction evidence="6">
        <text>2 GTP = 3',3'-c-di-GMP + 2 diphosphate</text>
        <dbReference type="Rhea" id="RHEA:24898"/>
        <dbReference type="ChEBI" id="CHEBI:33019"/>
        <dbReference type="ChEBI" id="CHEBI:37565"/>
        <dbReference type="ChEBI" id="CHEBI:58805"/>
        <dbReference type="EC" id="2.7.7.65"/>
    </reaction>
</comment>
<feature type="transmembrane region" description="Helical" evidence="7">
    <location>
        <begin position="310"/>
        <end position="331"/>
    </location>
</feature>
<dbReference type="InterPro" id="IPR050469">
    <property type="entry name" value="Diguanylate_Cyclase"/>
</dbReference>
<dbReference type="SMART" id="SM01079">
    <property type="entry name" value="CHASE"/>
    <property type="match status" value="1"/>
</dbReference>
<dbReference type="SUPFAM" id="SSF55073">
    <property type="entry name" value="Nucleotide cyclase"/>
    <property type="match status" value="1"/>
</dbReference>
<dbReference type="SMART" id="SM00267">
    <property type="entry name" value="GGDEF"/>
    <property type="match status" value="1"/>
</dbReference>
<organism evidence="10 11">
    <name type="scientific">Vibrio gallaecicus</name>
    <dbReference type="NCBI Taxonomy" id="552386"/>
    <lineage>
        <taxon>Bacteria</taxon>
        <taxon>Pseudomonadati</taxon>
        <taxon>Pseudomonadota</taxon>
        <taxon>Gammaproteobacteria</taxon>
        <taxon>Vibrionales</taxon>
        <taxon>Vibrionaceae</taxon>
        <taxon>Vibrio</taxon>
    </lineage>
</organism>
<evidence type="ECO:0000256" key="6">
    <source>
        <dbReference type="ARBA" id="ARBA00034247"/>
    </source>
</evidence>
<evidence type="ECO:0000259" key="8">
    <source>
        <dbReference type="PROSITE" id="PS50839"/>
    </source>
</evidence>
<evidence type="ECO:0000256" key="3">
    <source>
        <dbReference type="ARBA" id="ARBA00022692"/>
    </source>
</evidence>
<evidence type="ECO:0000256" key="7">
    <source>
        <dbReference type="SAM" id="Phobius"/>
    </source>
</evidence>
<proteinExistence type="predicted"/>
<keyword evidence="10" id="KW-0548">Nucleotidyltransferase</keyword>
<dbReference type="Pfam" id="PF03924">
    <property type="entry name" value="CHASE"/>
    <property type="match status" value="1"/>
</dbReference>
<accession>A0ABV4NCQ0</accession>
<evidence type="ECO:0000313" key="11">
    <source>
        <dbReference type="Proteomes" id="UP001570417"/>
    </source>
</evidence>
<dbReference type="Gene3D" id="3.30.70.270">
    <property type="match status" value="1"/>
</dbReference>
<dbReference type="PROSITE" id="PS50887">
    <property type="entry name" value="GGDEF"/>
    <property type="match status" value="1"/>
</dbReference>
<dbReference type="CDD" id="cd01949">
    <property type="entry name" value="GGDEF"/>
    <property type="match status" value="1"/>
</dbReference>
<comment type="subcellular location">
    <subcellularLocation>
        <location evidence="1">Membrane</location>
    </subcellularLocation>
</comment>
<dbReference type="Proteomes" id="UP001570417">
    <property type="component" value="Unassembled WGS sequence"/>
</dbReference>
<protein>
    <recommendedName>
        <fullName evidence="2">diguanylate cyclase</fullName>
        <ecNumber evidence="2">2.7.7.65</ecNumber>
    </recommendedName>
</protein>
<keyword evidence="4 7" id="KW-1133">Transmembrane helix</keyword>
<dbReference type="InterPro" id="IPR000160">
    <property type="entry name" value="GGDEF_dom"/>
</dbReference>
<comment type="caution">
    <text evidence="10">The sequence shown here is derived from an EMBL/GenBank/DDBJ whole genome shotgun (WGS) entry which is preliminary data.</text>
</comment>
<dbReference type="InterPro" id="IPR043128">
    <property type="entry name" value="Rev_trsase/Diguanyl_cyclase"/>
</dbReference>
<dbReference type="RefSeq" id="WP_372266261.1">
    <property type="nucleotide sequence ID" value="NZ_JBFRUW010000042.1"/>
</dbReference>
<dbReference type="PANTHER" id="PTHR45138:SF9">
    <property type="entry name" value="DIGUANYLATE CYCLASE DGCM-RELATED"/>
    <property type="match status" value="1"/>
</dbReference>
<dbReference type="PANTHER" id="PTHR45138">
    <property type="entry name" value="REGULATORY COMPONENTS OF SENSORY TRANSDUCTION SYSTEM"/>
    <property type="match status" value="1"/>
</dbReference>
<keyword evidence="5 7" id="KW-0472">Membrane</keyword>
<dbReference type="Pfam" id="PF00990">
    <property type="entry name" value="GGDEF"/>
    <property type="match status" value="1"/>
</dbReference>
<evidence type="ECO:0000256" key="5">
    <source>
        <dbReference type="ARBA" id="ARBA00023136"/>
    </source>
</evidence>
<evidence type="ECO:0000259" key="9">
    <source>
        <dbReference type="PROSITE" id="PS50887"/>
    </source>
</evidence>